<reference evidence="7 8" key="1">
    <citation type="submission" date="2016-01" db="EMBL/GenBank/DDBJ databases">
        <authorList>
            <person name="Oliw E.H."/>
        </authorList>
    </citation>
    <scope>NUCLEOTIDE SEQUENCE [LARGE SCALE GENOMIC DNA]</scope>
    <source>
        <strain evidence="7 8">FRB97</strain>
    </source>
</reference>
<accession>A0A250AZA1</accession>
<dbReference type="PANTHER" id="PTHR33420">
    <property type="entry name" value="FIMBRIAL SUBUNIT ELFA-RELATED"/>
    <property type="match status" value="1"/>
</dbReference>
<feature type="signal peptide" evidence="5">
    <location>
        <begin position="1"/>
        <end position="24"/>
    </location>
</feature>
<evidence type="ECO:0000256" key="2">
    <source>
        <dbReference type="ARBA" id="ARBA00006671"/>
    </source>
</evidence>
<evidence type="ECO:0000313" key="7">
    <source>
        <dbReference type="EMBL" id="ATA19146.1"/>
    </source>
</evidence>
<evidence type="ECO:0000256" key="5">
    <source>
        <dbReference type="SAM" id="SignalP"/>
    </source>
</evidence>
<dbReference type="GO" id="GO:0043709">
    <property type="term" value="P:cell adhesion involved in single-species biofilm formation"/>
    <property type="evidence" value="ECO:0007669"/>
    <property type="project" value="TreeGrafter"/>
</dbReference>
<dbReference type="OrthoDB" id="6555787at2"/>
<feature type="chain" id="PRO_5013168418" evidence="5">
    <location>
        <begin position="25"/>
        <end position="198"/>
    </location>
</feature>
<dbReference type="InterPro" id="IPR008966">
    <property type="entry name" value="Adhesion_dom_sf"/>
</dbReference>
<dbReference type="RefSeq" id="WP_095845748.1">
    <property type="nucleotide sequence ID" value="NZ_CP014136.1"/>
</dbReference>
<keyword evidence="4" id="KW-0281">Fimbrium</keyword>
<evidence type="ECO:0000259" key="6">
    <source>
        <dbReference type="Pfam" id="PF00419"/>
    </source>
</evidence>
<evidence type="ECO:0000313" key="8">
    <source>
        <dbReference type="Proteomes" id="UP000217182"/>
    </source>
</evidence>
<evidence type="ECO:0000256" key="4">
    <source>
        <dbReference type="ARBA" id="ARBA00023263"/>
    </source>
</evidence>
<evidence type="ECO:0000256" key="3">
    <source>
        <dbReference type="ARBA" id="ARBA00022729"/>
    </source>
</evidence>
<feature type="domain" description="Fimbrial-type adhesion" evidence="6">
    <location>
        <begin position="35"/>
        <end position="197"/>
    </location>
</feature>
<sequence>MENRNFNKVTIGLVAFLFCNLASATTTSGVGGGTITFSGAVTDVTCNVTTNNGSDFTVDMSPVTATDVGSTIGVVTANPQQFSLTVDGCTGFNSTSTTAQALKITFSGSNISDDGIYLKNLSGTATGVGIGITSDGSSLVALNSALNTGLATTSSDSSKYDTAANGTLSYYANYYNYGGSSATTGSVITTATYTFEYE</sequence>
<dbReference type="InterPro" id="IPR036937">
    <property type="entry name" value="Adhesion_dom_fimbrial_sf"/>
</dbReference>
<dbReference type="PANTHER" id="PTHR33420:SF3">
    <property type="entry name" value="FIMBRIAL SUBUNIT ELFA"/>
    <property type="match status" value="1"/>
</dbReference>
<protein>
    <submittedName>
        <fullName evidence="7">Fimbrial protein</fullName>
    </submittedName>
</protein>
<dbReference type="KEGG" id="gqu:AWC35_07165"/>
<dbReference type="Proteomes" id="UP000217182">
    <property type="component" value="Chromosome"/>
</dbReference>
<dbReference type="Gene3D" id="2.60.40.1090">
    <property type="entry name" value="Fimbrial-type adhesion domain"/>
    <property type="match status" value="1"/>
</dbReference>
<dbReference type="InterPro" id="IPR050263">
    <property type="entry name" value="Bact_Fimbrial_Adh_Pro"/>
</dbReference>
<dbReference type="Pfam" id="PF00419">
    <property type="entry name" value="Fimbrial"/>
    <property type="match status" value="1"/>
</dbReference>
<gene>
    <name evidence="7" type="ORF">AWC35_07165</name>
</gene>
<keyword evidence="3 5" id="KW-0732">Signal</keyword>
<dbReference type="InterPro" id="IPR000259">
    <property type="entry name" value="Adhesion_dom_fimbrial"/>
</dbReference>
<dbReference type="SUPFAM" id="SSF49401">
    <property type="entry name" value="Bacterial adhesins"/>
    <property type="match status" value="1"/>
</dbReference>
<organism evidence="7 8">
    <name type="scientific">Gibbsiella quercinecans</name>
    <dbReference type="NCBI Taxonomy" id="929813"/>
    <lineage>
        <taxon>Bacteria</taxon>
        <taxon>Pseudomonadati</taxon>
        <taxon>Pseudomonadota</taxon>
        <taxon>Gammaproteobacteria</taxon>
        <taxon>Enterobacterales</taxon>
        <taxon>Yersiniaceae</taxon>
        <taxon>Gibbsiella</taxon>
    </lineage>
</organism>
<dbReference type="GO" id="GO:0009289">
    <property type="term" value="C:pilus"/>
    <property type="evidence" value="ECO:0007669"/>
    <property type="project" value="UniProtKB-SubCell"/>
</dbReference>
<comment type="subcellular location">
    <subcellularLocation>
        <location evidence="1">Fimbrium</location>
    </subcellularLocation>
</comment>
<name>A0A250AZA1_9GAMM</name>
<proteinExistence type="inferred from homology"/>
<dbReference type="AlphaFoldDB" id="A0A250AZA1"/>
<keyword evidence="8" id="KW-1185">Reference proteome</keyword>
<evidence type="ECO:0000256" key="1">
    <source>
        <dbReference type="ARBA" id="ARBA00004561"/>
    </source>
</evidence>
<dbReference type="EMBL" id="CP014136">
    <property type="protein sequence ID" value="ATA19146.1"/>
    <property type="molecule type" value="Genomic_DNA"/>
</dbReference>
<comment type="similarity">
    <text evidence="2">Belongs to the fimbrial protein family.</text>
</comment>